<dbReference type="EMBL" id="DS989870">
    <property type="protein sequence ID" value="EDX71677.1"/>
    <property type="molecule type" value="Genomic_DNA"/>
</dbReference>
<dbReference type="eggNOG" id="ENOG50333HX">
    <property type="taxonomic scope" value="Bacteria"/>
</dbReference>
<gene>
    <name evidence="1" type="ORF">MC7420_2343</name>
</gene>
<keyword evidence="2" id="KW-1185">Reference proteome</keyword>
<dbReference type="OrthoDB" id="457863at2"/>
<organism evidence="1 2">
    <name type="scientific">Coleofasciculus chthonoplastes PCC 7420</name>
    <dbReference type="NCBI Taxonomy" id="118168"/>
    <lineage>
        <taxon>Bacteria</taxon>
        <taxon>Bacillati</taxon>
        <taxon>Cyanobacteriota</taxon>
        <taxon>Cyanophyceae</taxon>
        <taxon>Coleofasciculales</taxon>
        <taxon>Coleofasciculaceae</taxon>
        <taxon>Coleofasciculus</taxon>
    </lineage>
</organism>
<dbReference type="AlphaFoldDB" id="B4W238"/>
<name>B4W238_9CYAN</name>
<protein>
    <submittedName>
        <fullName evidence="1">Uncharacterized protein</fullName>
    </submittedName>
</protein>
<accession>B4W238</accession>
<dbReference type="Proteomes" id="UP000003835">
    <property type="component" value="Unassembled WGS sequence"/>
</dbReference>
<proteinExistence type="predicted"/>
<sequence length="121" mass="13946">MFNINFYGENGQSSQSIRMGEDFYQWLAYSDFAQVGRSKMTTICLDGEKVELPLIHLSSTTRSMFAACFNEMILKETAAMLVDLEKTLSKEILGERTYRLKKLLELLDCCKNSSFAYLQRE</sequence>
<dbReference type="RefSeq" id="WP_006105387.1">
    <property type="nucleotide sequence ID" value="NZ_DS989870.1"/>
</dbReference>
<reference evidence="1" key="1">
    <citation type="submission" date="2008-07" db="EMBL/GenBank/DDBJ databases">
        <authorList>
            <person name="Tandeau de Marsac N."/>
            <person name="Ferriera S."/>
            <person name="Johnson J."/>
            <person name="Kravitz S."/>
            <person name="Beeson K."/>
            <person name="Sutton G."/>
            <person name="Rogers Y.-H."/>
            <person name="Friedman R."/>
            <person name="Frazier M."/>
            <person name="Venter J.C."/>
        </authorList>
    </citation>
    <scope>NUCLEOTIDE SEQUENCE [LARGE SCALE GENOMIC DNA]</scope>
    <source>
        <strain evidence="1">PCC 7420</strain>
    </source>
</reference>
<dbReference type="HOGENOM" id="CLU_1988238_0_0_3"/>
<evidence type="ECO:0000313" key="2">
    <source>
        <dbReference type="Proteomes" id="UP000003835"/>
    </source>
</evidence>
<evidence type="ECO:0000313" key="1">
    <source>
        <dbReference type="EMBL" id="EDX71677.1"/>
    </source>
</evidence>